<evidence type="ECO:0000313" key="7">
    <source>
        <dbReference type="Proteomes" id="UP000027135"/>
    </source>
</evidence>
<dbReference type="PROSITE" id="PS00652">
    <property type="entry name" value="TNFR_NGFR_1"/>
    <property type="match status" value="1"/>
</dbReference>
<dbReference type="Proteomes" id="UP000027135">
    <property type="component" value="Unassembled WGS sequence"/>
</dbReference>
<feature type="compositionally biased region" description="Basic and acidic residues" evidence="2">
    <location>
        <begin position="190"/>
        <end position="201"/>
    </location>
</feature>
<feature type="compositionally biased region" description="Basic and acidic residues" evidence="2">
    <location>
        <begin position="234"/>
        <end position="249"/>
    </location>
</feature>
<dbReference type="EMBL" id="KK852760">
    <property type="protein sequence ID" value="KDR17033.1"/>
    <property type="molecule type" value="Genomic_DNA"/>
</dbReference>
<accession>A0A067RDU7</accession>
<dbReference type="PROSITE" id="PS50050">
    <property type="entry name" value="TNFR_NGFR_2"/>
    <property type="match status" value="1"/>
</dbReference>
<feature type="compositionally biased region" description="Basic residues" evidence="2">
    <location>
        <begin position="157"/>
        <end position="167"/>
    </location>
</feature>
<evidence type="ECO:0000256" key="4">
    <source>
        <dbReference type="SAM" id="SignalP"/>
    </source>
</evidence>
<dbReference type="InterPro" id="IPR001368">
    <property type="entry name" value="TNFR/NGFR_Cys_rich_reg"/>
</dbReference>
<feature type="compositionally biased region" description="Basic and acidic residues" evidence="2">
    <location>
        <begin position="257"/>
        <end position="271"/>
    </location>
</feature>
<dbReference type="AlphaFoldDB" id="A0A067RDU7"/>
<feature type="transmembrane region" description="Helical" evidence="3">
    <location>
        <begin position="350"/>
        <end position="374"/>
    </location>
</feature>
<evidence type="ECO:0000256" key="1">
    <source>
        <dbReference type="PROSITE-ProRule" id="PRU00206"/>
    </source>
</evidence>
<dbReference type="Pfam" id="PF00020">
    <property type="entry name" value="TNFR_c6"/>
    <property type="match status" value="1"/>
</dbReference>
<name>A0A067RDU7_ZOONE</name>
<keyword evidence="3" id="KW-0812">Transmembrane</keyword>
<evidence type="ECO:0000259" key="5">
    <source>
        <dbReference type="PROSITE" id="PS50050"/>
    </source>
</evidence>
<feature type="region of interest" description="Disordered" evidence="2">
    <location>
        <begin position="114"/>
        <end position="315"/>
    </location>
</feature>
<feature type="compositionally biased region" description="Basic and acidic residues" evidence="2">
    <location>
        <begin position="114"/>
        <end position="123"/>
    </location>
</feature>
<keyword evidence="7" id="KW-1185">Reference proteome</keyword>
<evidence type="ECO:0000256" key="3">
    <source>
        <dbReference type="SAM" id="Phobius"/>
    </source>
</evidence>
<evidence type="ECO:0000313" key="6">
    <source>
        <dbReference type="EMBL" id="KDR17033.1"/>
    </source>
</evidence>
<reference evidence="6 7" key="1">
    <citation type="journal article" date="2014" name="Nat. Commun.">
        <title>Molecular traces of alternative social organization in a termite genome.</title>
        <authorList>
            <person name="Terrapon N."/>
            <person name="Li C."/>
            <person name="Robertson H.M."/>
            <person name="Ji L."/>
            <person name="Meng X."/>
            <person name="Booth W."/>
            <person name="Chen Z."/>
            <person name="Childers C.P."/>
            <person name="Glastad K.M."/>
            <person name="Gokhale K."/>
            <person name="Gowin J."/>
            <person name="Gronenberg W."/>
            <person name="Hermansen R.A."/>
            <person name="Hu H."/>
            <person name="Hunt B.G."/>
            <person name="Huylmans A.K."/>
            <person name="Khalil S.M."/>
            <person name="Mitchell R.D."/>
            <person name="Munoz-Torres M.C."/>
            <person name="Mustard J.A."/>
            <person name="Pan H."/>
            <person name="Reese J.T."/>
            <person name="Scharf M.E."/>
            <person name="Sun F."/>
            <person name="Vogel H."/>
            <person name="Xiao J."/>
            <person name="Yang W."/>
            <person name="Yang Z."/>
            <person name="Yang Z."/>
            <person name="Zhou J."/>
            <person name="Zhu J."/>
            <person name="Brent C.S."/>
            <person name="Elsik C.G."/>
            <person name="Goodisman M.A."/>
            <person name="Liberles D.A."/>
            <person name="Roe R.M."/>
            <person name="Vargo E.L."/>
            <person name="Vilcinskas A."/>
            <person name="Wang J."/>
            <person name="Bornberg-Bauer E."/>
            <person name="Korb J."/>
            <person name="Zhang G."/>
            <person name="Liebig J."/>
        </authorList>
    </citation>
    <scope>NUCLEOTIDE SEQUENCE [LARGE SCALE GENOMIC DNA]</scope>
    <source>
        <tissue evidence="6">Whole organism</tissue>
    </source>
</reference>
<keyword evidence="3" id="KW-0472">Membrane</keyword>
<keyword evidence="3" id="KW-1133">Transmembrane helix</keyword>
<organism evidence="6 7">
    <name type="scientific">Zootermopsis nevadensis</name>
    <name type="common">Dampwood termite</name>
    <dbReference type="NCBI Taxonomy" id="136037"/>
    <lineage>
        <taxon>Eukaryota</taxon>
        <taxon>Metazoa</taxon>
        <taxon>Ecdysozoa</taxon>
        <taxon>Arthropoda</taxon>
        <taxon>Hexapoda</taxon>
        <taxon>Insecta</taxon>
        <taxon>Pterygota</taxon>
        <taxon>Neoptera</taxon>
        <taxon>Polyneoptera</taxon>
        <taxon>Dictyoptera</taxon>
        <taxon>Blattodea</taxon>
        <taxon>Blattoidea</taxon>
        <taxon>Termitoidae</taxon>
        <taxon>Termopsidae</taxon>
        <taxon>Zootermopsis</taxon>
    </lineage>
</organism>
<dbReference type="OMA" id="HRDTICA"/>
<feature type="compositionally biased region" description="Basic and acidic residues" evidence="2">
    <location>
        <begin position="168"/>
        <end position="182"/>
    </location>
</feature>
<dbReference type="SMART" id="SM00208">
    <property type="entry name" value="TNFR"/>
    <property type="match status" value="1"/>
</dbReference>
<evidence type="ECO:0000256" key="2">
    <source>
        <dbReference type="SAM" id="MobiDB-lite"/>
    </source>
</evidence>
<feature type="repeat" description="TNFR-Cys" evidence="1">
    <location>
        <begin position="29"/>
        <end position="69"/>
    </location>
</feature>
<feature type="chain" id="PRO_5001648124" description="TNFR-Cys domain-containing protein" evidence="4">
    <location>
        <begin position="28"/>
        <end position="460"/>
    </location>
</feature>
<feature type="compositionally biased region" description="Basic residues" evidence="2">
    <location>
        <begin position="202"/>
        <end position="225"/>
    </location>
</feature>
<sequence length="460" mass="52474">MKMITERILHSSKVMVWWLLLLPLGVAALCRPGHQFWDETSERCVNCSKCPVAGHVVLRPCQVHQDTQCGPLSALDIDWSFLNRPRSSKATSVSRHQHLSAKHHEVFAEEHFSDSAVAEDVRSSRNHPQGEGTSTHVVKHKEKNSHPKFVSSEGIKARNHKKSHHIKLSTEESYSEHRDESPRHHKHHHYHEEHASSERRCSNPRKLRNHNQNRTKSQQHSRQKCKWTSSETVHSFDSEPRRVDGRRWSFSESASSAERHASSSRKSNDTMKHHHHHHKHTDEHREKKLEGVQDEAGGMPVRRPESASQLRESEEAVVNSSLDGGLLPRRVSQSVVSAPFSSAEELVWDWQAVAMALAVFACLLFFAVACVYSVHHARQWRRLKDHFEDFEADVGELSTRLSLLLPAVRPEEEAVQAECCNSSSQCVYLEQLLARKQQSEEGAGNGNVYIDREVVAGHRE</sequence>
<dbReference type="eggNOG" id="ENOG502SCIN">
    <property type="taxonomic scope" value="Eukaryota"/>
</dbReference>
<feature type="domain" description="TNFR-Cys" evidence="5">
    <location>
        <begin position="29"/>
        <end position="69"/>
    </location>
</feature>
<dbReference type="STRING" id="136037.A0A067RDU7"/>
<feature type="compositionally biased region" description="Basic and acidic residues" evidence="2">
    <location>
        <begin position="280"/>
        <end position="291"/>
    </location>
</feature>
<dbReference type="Gene3D" id="2.10.50.10">
    <property type="entry name" value="Tumor Necrosis Factor Receptor, subunit A, domain 2"/>
    <property type="match status" value="1"/>
</dbReference>
<comment type="caution">
    <text evidence="1">Lacks conserved residue(s) required for the propagation of feature annotation.</text>
</comment>
<protein>
    <recommendedName>
        <fullName evidence="5">TNFR-Cys domain-containing protein</fullName>
    </recommendedName>
</protein>
<dbReference type="InParanoid" id="A0A067RDU7"/>
<feature type="signal peptide" evidence="4">
    <location>
        <begin position="1"/>
        <end position="27"/>
    </location>
</feature>
<dbReference type="OrthoDB" id="6126731at2759"/>
<keyword evidence="4" id="KW-0732">Signal</keyword>
<proteinExistence type="predicted"/>
<gene>
    <name evidence="6" type="ORF">L798_09243</name>
</gene>